<keyword evidence="3" id="KW-0732">Signal</keyword>
<feature type="region of interest" description="Disordered" evidence="1">
    <location>
        <begin position="37"/>
        <end position="68"/>
    </location>
</feature>
<evidence type="ECO:0000259" key="4">
    <source>
        <dbReference type="Pfam" id="PF19762"/>
    </source>
</evidence>
<evidence type="ECO:0000313" key="6">
    <source>
        <dbReference type="Proteomes" id="UP000027601"/>
    </source>
</evidence>
<feature type="transmembrane region" description="Helical" evidence="2">
    <location>
        <begin position="174"/>
        <end position="193"/>
    </location>
</feature>
<keyword evidence="2" id="KW-1133">Transmembrane helix</keyword>
<feature type="chain" id="PRO_5001662869" description="DUF6249 domain-containing protein" evidence="3">
    <location>
        <begin position="21"/>
        <end position="230"/>
    </location>
</feature>
<dbReference type="AlphaFoldDB" id="A0A069D6R8"/>
<feature type="region of interest" description="Disordered" evidence="1">
    <location>
        <begin position="201"/>
        <end position="230"/>
    </location>
</feature>
<reference evidence="5 6" key="1">
    <citation type="journal article" date="2015" name="Microbes Environ.">
        <title>Distribution and evolution of nitrogen fixation genes in the phylum bacteroidetes.</title>
        <authorList>
            <person name="Inoue J."/>
            <person name="Oshima K."/>
            <person name="Suda W."/>
            <person name="Sakamoto M."/>
            <person name="Iino T."/>
            <person name="Noda S."/>
            <person name="Hongoh Y."/>
            <person name="Hattori M."/>
            <person name="Ohkuma M."/>
        </authorList>
    </citation>
    <scope>NUCLEOTIDE SEQUENCE [LARGE SCALE GENOMIC DNA]</scope>
    <source>
        <strain evidence="5 6">JCM 15093</strain>
    </source>
</reference>
<sequence>MKRIIFVLMASMALCSLTLAQNKTIAAKDSVEKTKVTVTQNDNSADEENSDATSAAEYTDTPDTSSNNATMSFDDDFPFQTNGKGWEAALLIPIIAIVMGIGLPMFIVFIAFYFRYKNKKAQYRLVEQALAAGQPIPESMFKQNLDSDIRVKGIKNTFLGLGLFIFLWALTDEFGLGCIGLLIMFTGLGQLVIHYTQESSFKGSTTNRPTAPRQCDEKAEEKEAKQSVEE</sequence>
<keyword evidence="2" id="KW-0812">Transmembrane</keyword>
<dbReference type="Proteomes" id="UP000027601">
    <property type="component" value="Unassembled WGS sequence"/>
</dbReference>
<keyword evidence="2" id="KW-0472">Membrane</keyword>
<feature type="domain" description="DUF6249" evidence="4">
    <location>
        <begin position="94"/>
        <end position="198"/>
    </location>
</feature>
<proteinExistence type="predicted"/>
<dbReference type="RefSeq" id="WP_024997608.1">
    <property type="nucleotide sequence ID" value="NZ_ATZI01000006.1"/>
</dbReference>
<keyword evidence="6" id="KW-1185">Reference proteome</keyword>
<feature type="transmembrane region" description="Helical" evidence="2">
    <location>
        <begin position="149"/>
        <end position="168"/>
    </location>
</feature>
<name>A0A069D6R8_9BACE</name>
<dbReference type="STRING" id="1121097.GCA_000428125_01809"/>
<feature type="transmembrane region" description="Helical" evidence="2">
    <location>
        <begin position="88"/>
        <end position="114"/>
    </location>
</feature>
<dbReference type="OrthoDB" id="1049896at2"/>
<gene>
    <name evidence="5" type="ORF">JCM15093_3373</name>
</gene>
<evidence type="ECO:0000256" key="2">
    <source>
        <dbReference type="SAM" id="Phobius"/>
    </source>
</evidence>
<dbReference type="Pfam" id="PF19762">
    <property type="entry name" value="DUF6249"/>
    <property type="match status" value="1"/>
</dbReference>
<comment type="caution">
    <text evidence="5">The sequence shown here is derived from an EMBL/GenBank/DDBJ whole genome shotgun (WGS) entry which is preliminary data.</text>
</comment>
<dbReference type="InterPro" id="IPR046216">
    <property type="entry name" value="DUF6249"/>
</dbReference>
<protein>
    <recommendedName>
        <fullName evidence="4">DUF6249 domain-containing protein</fullName>
    </recommendedName>
</protein>
<accession>A0A069D6R8</accession>
<evidence type="ECO:0000313" key="5">
    <source>
        <dbReference type="EMBL" id="GAK38077.1"/>
    </source>
</evidence>
<evidence type="ECO:0000256" key="1">
    <source>
        <dbReference type="SAM" id="MobiDB-lite"/>
    </source>
</evidence>
<dbReference type="EMBL" id="BAJS01000037">
    <property type="protein sequence ID" value="GAK38077.1"/>
    <property type="molecule type" value="Genomic_DNA"/>
</dbReference>
<feature type="compositionally biased region" description="Basic and acidic residues" evidence="1">
    <location>
        <begin position="214"/>
        <end position="230"/>
    </location>
</feature>
<evidence type="ECO:0000256" key="3">
    <source>
        <dbReference type="SAM" id="SignalP"/>
    </source>
</evidence>
<dbReference type="eggNOG" id="ENOG5033CAQ">
    <property type="taxonomic scope" value="Bacteria"/>
</dbReference>
<organism evidence="5 6">
    <name type="scientific">Bacteroides graminisolvens DSM 19988 = JCM 15093</name>
    <dbReference type="NCBI Taxonomy" id="1121097"/>
    <lineage>
        <taxon>Bacteria</taxon>
        <taxon>Pseudomonadati</taxon>
        <taxon>Bacteroidota</taxon>
        <taxon>Bacteroidia</taxon>
        <taxon>Bacteroidales</taxon>
        <taxon>Bacteroidaceae</taxon>
        <taxon>Bacteroides</taxon>
    </lineage>
</organism>
<feature type="signal peptide" evidence="3">
    <location>
        <begin position="1"/>
        <end position="20"/>
    </location>
</feature>